<dbReference type="AlphaFoldDB" id="A0A1J1HQ89"/>
<reference evidence="1 2" key="1">
    <citation type="submission" date="2015-04" db="EMBL/GenBank/DDBJ databases">
        <authorList>
            <person name="Syromyatnikov M.Y."/>
            <person name="Popov V.N."/>
        </authorList>
    </citation>
    <scope>NUCLEOTIDE SEQUENCE [LARGE SCALE GENOMIC DNA]</scope>
</reference>
<keyword evidence="2" id="KW-1185">Reference proteome</keyword>
<proteinExistence type="predicted"/>
<evidence type="ECO:0000313" key="2">
    <source>
        <dbReference type="Proteomes" id="UP000183832"/>
    </source>
</evidence>
<name>A0A1J1HQ89_9DIPT</name>
<accession>A0A1J1HQ89</accession>
<protein>
    <submittedName>
        <fullName evidence="1">CLUMA_CG003314, isoform A</fullName>
    </submittedName>
</protein>
<organism evidence="1 2">
    <name type="scientific">Clunio marinus</name>
    <dbReference type="NCBI Taxonomy" id="568069"/>
    <lineage>
        <taxon>Eukaryota</taxon>
        <taxon>Metazoa</taxon>
        <taxon>Ecdysozoa</taxon>
        <taxon>Arthropoda</taxon>
        <taxon>Hexapoda</taxon>
        <taxon>Insecta</taxon>
        <taxon>Pterygota</taxon>
        <taxon>Neoptera</taxon>
        <taxon>Endopterygota</taxon>
        <taxon>Diptera</taxon>
        <taxon>Nematocera</taxon>
        <taxon>Chironomoidea</taxon>
        <taxon>Chironomidae</taxon>
        <taxon>Clunio</taxon>
    </lineage>
</organism>
<sequence>MKAKKTDSGRNKENYKHCRHRNRVASKIASFHLNKHVKRGFRHFNTLEVKLWRRPSRRISIYALQKNISLRYQTSR</sequence>
<gene>
    <name evidence="1" type="ORF">CLUMA_CG003314</name>
</gene>
<dbReference type="Proteomes" id="UP000183832">
    <property type="component" value="Unassembled WGS sequence"/>
</dbReference>
<dbReference type="EMBL" id="CVRI01000013">
    <property type="protein sequence ID" value="CRK89548.1"/>
    <property type="molecule type" value="Genomic_DNA"/>
</dbReference>
<evidence type="ECO:0000313" key="1">
    <source>
        <dbReference type="EMBL" id="CRK89548.1"/>
    </source>
</evidence>